<gene>
    <name evidence="2" type="ORF">DdX_22101</name>
</gene>
<organism evidence="2 3">
    <name type="scientific">Ditylenchus destructor</name>
    <dbReference type="NCBI Taxonomy" id="166010"/>
    <lineage>
        <taxon>Eukaryota</taxon>
        <taxon>Metazoa</taxon>
        <taxon>Ecdysozoa</taxon>
        <taxon>Nematoda</taxon>
        <taxon>Chromadorea</taxon>
        <taxon>Rhabditida</taxon>
        <taxon>Tylenchina</taxon>
        <taxon>Tylenchomorpha</taxon>
        <taxon>Sphaerularioidea</taxon>
        <taxon>Anguinidae</taxon>
        <taxon>Anguininae</taxon>
        <taxon>Ditylenchus</taxon>
    </lineage>
</organism>
<dbReference type="Proteomes" id="UP001201812">
    <property type="component" value="Unassembled WGS sequence"/>
</dbReference>
<proteinExistence type="predicted"/>
<name>A0AAD4MEU5_9BILA</name>
<feature type="compositionally biased region" description="Polar residues" evidence="1">
    <location>
        <begin position="27"/>
        <end position="36"/>
    </location>
</feature>
<reference evidence="2" key="1">
    <citation type="submission" date="2022-01" db="EMBL/GenBank/DDBJ databases">
        <title>Genome Sequence Resource for Two Populations of Ditylenchus destructor, the Migratory Endoparasitic Phytonematode.</title>
        <authorList>
            <person name="Zhang H."/>
            <person name="Lin R."/>
            <person name="Xie B."/>
        </authorList>
    </citation>
    <scope>NUCLEOTIDE SEQUENCE</scope>
    <source>
        <strain evidence="2">BazhouSP</strain>
    </source>
</reference>
<dbReference type="AlphaFoldDB" id="A0AAD4MEU5"/>
<evidence type="ECO:0000313" key="2">
    <source>
        <dbReference type="EMBL" id="KAI1691111.1"/>
    </source>
</evidence>
<evidence type="ECO:0000256" key="1">
    <source>
        <dbReference type="SAM" id="MobiDB-lite"/>
    </source>
</evidence>
<comment type="caution">
    <text evidence="2">The sequence shown here is derived from an EMBL/GenBank/DDBJ whole genome shotgun (WGS) entry which is preliminary data.</text>
</comment>
<evidence type="ECO:0000313" key="3">
    <source>
        <dbReference type="Proteomes" id="UP001201812"/>
    </source>
</evidence>
<feature type="region of interest" description="Disordered" evidence="1">
    <location>
        <begin position="1"/>
        <end position="36"/>
    </location>
</feature>
<accession>A0AAD4MEU5</accession>
<keyword evidence="3" id="KW-1185">Reference proteome</keyword>
<dbReference type="EMBL" id="JAKKPZ010000996">
    <property type="protein sequence ID" value="KAI1691111.1"/>
    <property type="molecule type" value="Genomic_DNA"/>
</dbReference>
<sequence>MSLFPQDLGSASQRSLDTIPLHRLPQTVRSPNCEESSISPLGLFLLSPKDCRRSTDPRSTDSDRAFPLPFCTTPPLFPHFHQLATIVKSKTKHQMRAASDIGNGEN</sequence>
<protein>
    <submittedName>
        <fullName evidence="2">Uncharacterized protein</fullName>
    </submittedName>
</protein>